<dbReference type="Proteomes" id="UP000251891">
    <property type="component" value="Unassembled WGS sequence"/>
</dbReference>
<sequence>MYENLIAVAEECSLEARCNEDSLNIKLPHSPISLHFEKVSETTLFGAFYLRTNSWNWPGERSDLNDILSMLVAMFFAETGTASCALMDVPHPAAYVPSGEVYARYILLSQPSNGYFHVQGESFPEAEKLIHKLLLLEYFLHQAISPHLSQEELESLVDWEEIEVWGRRVMKVLGGLANESEDTYNIRNPPRWKYYRCAGADISIIQSDQVSDIFDFLWSIGERKLIQGVTGNIVLRDGLFNFTPSEDVDQLGFLLKKLAGVSDLGELRVMPLENCLVTASQGFVLFLGSSSGRRAFDGEKDRVFLRHQDEAQFLFPADSYVWAERVDGERFESLVYDLLVREPGVTKVRTVGHANERDGGRDHIAAWHTPPQAGGHAVGENYPIARAREVVIQCKALNRTVGKRHVLDIRDTLDQYDAEGYLLVAMGNVGTSAIGYLEALRRKGDYFTDWWGCSEIEHRLRRNPDIVKRYSDIVTVVSH</sequence>
<dbReference type="GO" id="GO:0003677">
    <property type="term" value="F:DNA binding"/>
    <property type="evidence" value="ECO:0007669"/>
    <property type="project" value="InterPro"/>
</dbReference>
<gene>
    <name evidence="2" type="ORF">DPM19_00775</name>
</gene>
<dbReference type="OrthoDB" id="5198090at2"/>
<dbReference type="RefSeq" id="WP_111863322.1">
    <property type="nucleotide sequence ID" value="NZ_QLYX01000001.1"/>
</dbReference>
<accession>A0A365HDR8</accession>
<dbReference type="EMBL" id="QLYX01000001">
    <property type="protein sequence ID" value="RAY17270.1"/>
    <property type="molecule type" value="Genomic_DNA"/>
</dbReference>
<evidence type="ECO:0000313" key="2">
    <source>
        <dbReference type="EMBL" id="RAY17270.1"/>
    </source>
</evidence>
<dbReference type="Pfam" id="PF04471">
    <property type="entry name" value="Mrr_cat"/>
    <property type="match status" value="1"/>
</dbReference>
<comment type="caution">
    <text evidence="2">The sequence shown here is derived from an EMBL/GenBank/DDBJ whole genome shotgun (WGS) entry which is preliminary data.</text>
</comment>
<keyword evidence="3" id="KW-1185">Reference proteome</keyword>
<proteinExistence type="predicted"/>
<dbReference type="GO" id="GO:0004519">
    <property type="term" value="F:endonuclease activity"/>
    <property type="evidence" value="ECO:0007669"/>
    <property type="project" value="InterPro"/>
</dbReference>
<evidence type="ECO:0000313" key="3">
    <source>
        <dbReference type="Proteomes" id="UP000251891"/>
    </source>
</evidence>
<dbReference type="InterPro" id="IPR007560">
    <property type="entry name" value="Restrct_endonuc_IV_Mrr"/>
</dbReference>
<protein>
    <recommendedName>
        <fullName evidence="1">Restriction endonuclease type IV Mrr domain-containing protein</fullName>
    </recommendedName>
</protein>
<feature type="domain" description="Restriction endonuclease type IV Mrr" evidence="1">
    <location>
        <begin position="324"/>
        <end position="439"/>
    </location>
</feature>
<name>A0A365HDR8_9ACTN</name>
<evidence type="ECO:0000259" key="1">
    <source>
        <dbReference type="Pfam" id="PF04471"/>
    </source>
</evidence>
<dbReference type="GO" id="GO:0009307">
    <property type="term" value="P:DNA restriction-modification system"/>
    <property type="evidence" value="ECO:0007669"/>
    <property type="project" value="InterPro"/>
</dbReference>
<reference evidence="2 3" key="1">
    <citation type="submission" date="2018-06" db="EMBL/GenBank/DDBJ databases">
        <title>Actinomadura craniellae sp. nov. isolated from marine sponge Craniella sp.</title>
        <authorList>
            <person name="Li L."/>
            <person name="Xu Q.H."/>
            <person name="Lin H.W."/>
            <person name="Lu Y.H."/>
        </authorList>
    </citation>
    <scope>NUCLEOTIDE SEQUENCE [LARGE SCALE GENOMIC DNA]</scope>
    <source>
        <strain evidence="2 3">LHW63021</strain>
    </source>
</reference>
<organism evidence="2 3">
    <name type="scientific">Actinomadura craniellae</name>
    <dbReference type="NCBI Taxonomy" id="2231787"/>
    <lineage>
        <taxon>Bacteria</taxon>
        <taxon>Bacillati</taxon>
        <taxon>Actinomycetota</taxon>
        <taxon>Actinomycetes</taxon>
        <taxon>Streptosporangiales</taxon>
        <taxon>Thermomonosporaceae</taxon>
        <taxon>Actinomadura</taxon>
    </lineage>
</organism>
<dbReference type="AlphaFoldDB" id="A0A365HDR8"/>